<reference evidence="1 2" key="1">
    <citation type="journal article" date="2023" name="Commun. Biol.">
        <title>Genome analysis of Parmales, the sister group of diatoms, reveals the evolutionary specialization of diatoms from phago-mixotrophs to photoautotrophs.</title>
        <authorList>
            <person name="Ban H."/>
            <person name="Sato S."/>
            <person name="Yoshikawa S."/>
            <person name="Yamada K."/>
            <person name="Nakamura Y."/>
            <person name="Ichinomiya M."/>
            <person name="Sato N."/>
            <person name="Blanc-Mathieu R."/>
            <person name="Endo H."/>
            <person name="Kuwata A."/>
            <person name="Ogata H."/>
        </authorList>
    </citation>
    <scope>NUCLEOTIDE SEQUENCE [LARGE SCALE GENOMIC DNA]</scope>
</reference>
<protein>
    <submittedName>
        <fullName evidence="1">Uncharacterized protein</fullName>
    </submittedName>
</protein>
<feature type="non-terminal residue" evidence="1">
    <location>
        <position position="1"/>
    </location>
</feature>
<name>A0ABQ6MKR4_9STRA</name>
<proteinExistence type="predicted"/>
<evidence type="ECO:0000313" key="1">
    <source>
        <dbReference type="EMBL" id="GMI27655.1"/>
    </source>
</evidence>
<sequence length="218" mass="23302">PPPSYYMGGNCIAHDGAELPPSFLNEDEARTFCDSSLRGGGGSTVESTLTVPASSETFSLSVGYAGSTFTTEPMLPSDVTAESLKNSLLCAVFADVPPLNVSCTAELLTTFEPQLVRDSVEPRVTELDDGEFRVTFSRVVNPSSGPLSLTVVSDADDGAPEVTTPVISPNSRNCLMSSGLPAKCESDDECFEKGCFEYFKNGHWYGTGVSNLLWWNSQ</sequence>
<comment type="caution">
    <text evidence="1">The sequence shown here is derived from an EMBL/GenBank/DDBJ whole genome shotgun (WGS) entry which is preliminary data.</text>
</comment>
<organism evidence="1 2">
    <name type="scientific">Tetraparma gracilis</name>
    <dbReference type="NCBI Taxonomy" id="2962635"/>
    <lineage>
        <taxon>Eukaryota</taxon>
        <taxon>Sar</taxon>
        <taxon>Stramenopiles</taxon>
        <taxon>Ochrophyta</taxon>
        <taxon>Bolidophyceae</taxon>
        <taxon>Parmales</taxon>
        <taxon>Triparmaceae</taxon>
        <taxon>Tetraparma</taxon>
    </lineage>
</organism>
<dbReference type="Proteomes" id="UP001165060">
    <property type="component" value="Unassembled WGS sequence"/>
</dbReference>
<gene>
    <name evidence="1" type="ORF">TeGR_g14307</name>
</gene>
<keyword evidence="2" id="KW-1185">Reference proteome</keyword>
<accession>A0ABQ6MKR4</accession>
<dbReference type="EMBL" id="BRYB01000320">
    <property type="protein sequence ID" value="GMI27655.1"/>
    <property type="molecule type" value="Genomic_DNA"/>
</dbReference>
<evidence type="ECO:0000313" key="2">
    <source>
        <dbReference type="Proteomes" id="UP001165060"/>
    </source>
</evidence>